<dbReference type="Proteomes" id="UP000515135">
    <property type="component" value="Unplaced"/>
</dbReference>
<evidence type="ECO:0000313" key="9">
    <source>
        <dbReference type="RefSeq" id="XP_019616242.1"/>
    </source>
</evidence>
<accession>A0A6P4YBR7</accession>
<dbReference type="PANTHER" id="PTHR31078:SF1">
    <property type="entry name" value="CILIA- AND FLAGELLA-ASSOCIATED PROTEIN 300"/>
    <property type="match status" value="1"/>
</dbReference>
<sequence>MAAGGKFGFQLLSRKFGFMEDREIKDLFMKWGLQGYLSVQTYTFEKQFQAYQKDDFVLDFLRDPKVTSTLLMPSKRGGFSPVGSVAASVTAKAVPCSILSMDFFDRLHADGLVHEDGRICGCFDEFVEGFTVSDEIRKMLLMEDSDHYDLYSEEEKEQFLFLLFCHVVLGGGCCQYEDNVDPYLSTVKTIYKQLLSVQKDPTTKALHVISNVFRVTGLDDKGSTYYPSDDPDHPQNFSYLLVDPLKRHVTVFCHVYGGSPF</sequence>
<evidence type="ECO:0000256" key="5">
    <source>
        <dbReference type="ARBA" id="ARBA00022490"/>
    </source>
</evidence>
<dbReference type="GO" id="GO:0005930">
    <property type="term" value="C:axoneme"/>
    <property type="evidence" value="ECO:0007669"/>
    <property type="project" value="UniProtKB-SubCell"/>
</dbReference>
<reference evidence="9 10" key="1">
    <citation type="submission" date="2025-04" db="UniProtKB">
        <authorList>
            <consortium name="RefSeq"/>
        </authorList>
    </citation>
    <scope>IDENTIFICATION</scope>
    <source>
        <tissue evidence="9 10">Gonad</tissue>
    </source>
</reference>
<keyword evidence="5" id="KW-0963">Cytoplasm</keyword>
<comment type="similarity">
    <text evidence="3">Belongs to the CFAP300 family.</text>
</comment>
<evidence type="ECO:0000256" key="3">
    <source>
        <dbReference type="ARBA" id="ARBA00009205"/>
    </source>
</evidence>
<evidence type="ECO:0000313" key="10">
    <source>
        <dbReference type="RefSeq" id="XP_019616244.1"/>
    </source>
</evidence>
<keyword evidence="6" id="KW-0206">Cytoskeleton</keyword>
<keyword evidence="7" id="KW-0966">Cell projection</keyword>
<evidence type="ECO:0000313" key="8">
    <source>
        <dbReference type="Proteomes" id="UP000515135"/>
    </source>
</evidence>
<proteinExistence type="inferred from homology"/>
<dbReference type="InterPro" id="IPR029416">
    <property type="entry name" value="CFAP300"/>
</dbReference>
<evidence type="ECO:0000256" key="2">
    <source>
        <dbReference type="ARBA" id="ARBA00004430"/>
    </source>
</evidence>
<dbReference type="KEGG" id="bbel:109463815"/>
<dbReference type="RefSeq" id="XP_019616244.1">
    <property type="nucleotide sequence ID" value="XM_019760685.1"/>
</dbReference>
<dbReference type="AlphaFoldDB" id="A0A6P4YBR7"/>
<dbReference type="GeneID" id="109463815"/>
<name>A0A6P4YBR7_BRABE</name>
<evidence type="ECO:0000256" key="1">
    <source>
        <dbReference type="ARBA" id="ARBA00002404"/>
    </source>
</evidence>
<comment type="function">
    <text evidence="1">Cilium- and flagellum-specific protein that plays a role in axonemal structure organization and motility. May play a role in outer and inner dynein arm assembly.</text>
</comment>
<protein>
    <recommendedName>
        <fullName evidence="4">Cilia- and flagella-associated protein 300</fullName>
    </recommendedName>
</protein>
<evidence type="ECO:0000313" key="11">
    <source>
        <dbReference type="RefSeq" id="XP_019616245.1"/>
    </source>
</evidence>
<dbReference type="OrthoDB" id="10259249at2759"/>
<dbReference type="PANTHER" id="PTHR31078">
    <property type="entry name" value="CILIA- AND FLAGELLA-ASSOCIATED PROTEIN 300"/>
    <property type="match status" value="1"/>
</dbReference>
<organism evidence="8 9">
    <name type="scientific">Branchiostoma belcheri</name>
    <name type="common">Amphioxus</name>
    <dbReference type="NCBI Taxonomy" id="7741"/>
    <lineage>
        <taxon>Eukaryota</taxon>
        <taxon>Metazoa</taxon>
        <taxon>Chordata</taxon>
        <taxon>Cephalochordata</taxon>
        <taxon>Leptocardii</taxon>
        <taxon>Amphioxiformes</taxon>
        <taxon>Branchiostomatidae</taxon>
        <taxon>Branchiostoma</taxon>
    </lineage>
</organism>
<evidence type="ECO:0000256" key="4">
    <source>
        <dbReference type="ARBA" id="ARBA00022174"/>
    </source>
</evidence>
<dbReference type="RefSeq" id="XP_019616245.1">
    <property type="nucleotide sequence ID" value="XM_019760686.1"/>
</dbReference>
<comment type="subcellular location">
    <subcellularLocation>
        <location evidence="2">Cytoplasm</location>
        <location evidence="2">Cytoskeleton</location>
        <location evidence="2">Cilium axoneme</location>
    </subcellularLocation>
</comment>
<gene>
    <name evidence="9 10 11" type="primary">LOC109463815</name>
</gene>
<keyword evidence="8" id="KW-1185">Reference proteome</keyword>
<dbReference type="Pfam" id="PF14926">
    <property type="entry name" value="CFAP300"/>
    <property type="match status" value="1"/>
</dbReference>
<evidence type="ECO:0000256" key="6">
    <source>
        <dbReference type="ARBA" id="ARBA00023212"/>
    </source>
</evidence>
<evidence type="ECO:0000256" key="7">
    <source>
        <dbReference type="ARBA" id="ARBA00023273"/>
    </source>
</evidence>
<dbReference type="RefSeq" id="XP_019616242.1">
    <property type="nucleotide sequence ID" value="XM_019760683.1"/>
</dbReference>